<keyword evidence="8" id="KW-1185">Reference proteome</keyword>
<gene>
    <name evidence="7" type="ORF">COCSADRAFT_147963</name>
</gene>
<dbReference type="GO" id="GO:0005634">
    <property type="term" value="C:nucleus"/>
    <property type="evidence" value="ECO:0007669"/>
    <property type="project" value="UniProtKB-SubCell"/>
</dbReference>
<name>M2S2B9_COCSN</name>
<dbReference type="Pfam" id="PF00172">
    <property type="entry name" value="Zn_clus"/>
    <property type="match status" value="1"/>
</dbReference>
<accession>M2S2B9</accession>
<keyword evidence="3" id="KW-0238">DNA-binding</keyword>
<evidence type="ECO:0000259" key="6">
    <source>
        <dbReference type="PROSITE" id="PS50048"/>
    </source>
</evidence>
<reference evidence="7 8" key="1">
    <citation type="journal article" date="2012" name="PLoS Pathog.">
        <title>Diverse lifestyles and strategies of plant pathogenesis encoded in the genomes of eighteen Dothideomycetes fungi.</title>
        <authorList>
            <person name="Ohm R.A."/>
            <person name="Feau N."/>
            <person name="Henrissat B."/>
            <person name="Schoch C.L."/>
            <person name="Horwitz B.A."/>
            <person name="Barry K.W."/>
            <person name="Condon B.J."/>
            <person name="Copeland A.C."/>
            <person name="Dhillon B."/>
            <person name="Glaser F."/>
            <person name="Hesse C.N."/>
            <person name="Kosti I."/>
            <person name="LaButti K."/>
            <person name="Lindquist E.A."/>
            <person name="Lucas S."/>
            <person name="Salamov A.A."/>
            <person name="Bradshaw R.E."/>
            <person name="Ciuffetti L."/>
            <person name="Hamelin R.C."/>
            <person name="Kema G.H.J."/>
            <person name="Lawrence C."/>
            <person name="Scott J.A."/>
            <person name="Spatafora J.W."/>
            <person name="Turgeon B.G."/>
            <person name="de Wit P.J.G.M."/>
            <person name="Zhong S."/>
            <person name="Goodwin S.B."/>
            <person name="Grigoriev I.V."/>
        </authorList>
    </citation>
    <scope>NUCLEOTIDE SEQUENCE [LARGE SCALE GENOMIC DNA]</scope>
    <source>
        <strain evidence="8">ND90Pr / ATCC 201652</strain>
    </source>
</reference>
<organism evidence="7 8">
    <name type="scientific">Cochliobolus sativus (strain ND90Pr / ATCC 201652)</name>
    <name type="common">Common root rot and spot blotch fungus</name>
    <name type="synonym">Bipolaris sorokiniana</name>
    <dbReference type="NCBI Taxonomy" id="665912"/>
    <lineage>
        <taxon>Eukaryota</taxon>
        <taxon>Fungi</taxon>
        <taxon>Dikarya</taxon>
        <taxon>Ascomycota</taxon>
        <taxon>Pezizomycotina</taxon>
        <taxon>Dothideomycetes</taxon>
        <taxon>Pleosporomycetidae</taxon>
        <taxon>Pleosporales</taxon>
        <taxon>Pleosporineae</taxon>
        <taxon>Pleosporaceae</taxon>
        <taxon>Bipolaris</taxon>
    </lineage>
</organism>
<evidence type="ECO:0000256" key="3">
    <source>
        <dbReference type="ARBA" id="ARBA00023125"/>
    </source>
</evidence>
<dbReference type="EMBL" id="KB445648">
    <property type="protein sequence ID" value="EMD61348.1"/>
    <property type="molecule type" value="Genomic_DNA"/>
</dbReference>
<dbReference type="PROSITE" id="PS50048">
    <property type="entry name" value="ZN2_CY6_FUNGAL_2"/>
    <property type="match status" value="1"/>
</dbReference>
<evidence type="ECO:0000256" key="1">
    <source>
        <dbReference type="ARBA" id="ARBA00004123"/>
    </source>
</evidence>
<dbReference type="PANTHER" id="PTHR46910">
    <property type="entry name" value="TRANSCRIPTION FACTOR PDR1"/>
    <property type="match status" value="1"/>
</dbReference>
<dbReference type="eggNOG" id="ENOG502S581">
    <property type="taxonomic scope" value="Eukaryota"/>
</dbReference>
<dbReference type="HOGENOM" id="CLU_018193_0_0_1"/>
<feature type="region of interest" description="Disordered" evidence="5">
    <location>
        <begin position="63"/>
        <end position="101"/>
    </location>
</feature>
<dbReference type="PANTHER" id="PTHR46910:SF3">
    <property type="entry name" value="HALOTOLERANCE PROTEIN 9-RELATED"/>
    <property type="match status" value="1"/>
</dbReference>
<dbReference type="AlphaFoldDB" id="M2S2B9"/>
<evidence type="ECO:0000256" key="2">
    <source>
        <dbReference type="ARBA" id="ARBA00022723"/>
    </source>
</evidence>
<proteinExistence type="predicted"/>
<dbReference type="InterPro" id="IPR050987">
    <property type="entry name" value="AtrR-like"/>
</dbReference>
<dbReference type="KEGG" id="bsc:COCSADRAFT_147963"/>
<evidence type="ECO:0000256" key="4">
    <source>
        <dbReference type="ARBA" id="ARBA00023242"/>
    </source>
</evidence>
<keyword evidence="2" id="KW-0479">Metal-binding</keyword>
<reference evidence="8" key="2">
    <citation type="journal article" date="2013" name="PLoS Genet.">
        <title>Comparative genome structure, secondary metabolite, and effector coding capacity across Cochliobolus pathogens.</title>
        <authorList>
            <person name="Condon B.J."/>
            <person name="Leng Y."/>
            <person name="Wu D."/>
            <person name="Bushley K.E."/>
            <person name="Ohm R.A."/>
            <person name="Otillar R."/>
            <person name="Martin J."/>
            <person name="Schackwitz W."/>
            <person name="Grimwood J."/>
            <person name="MohdZainudin N."/>
            <person name="Xue C."/>
            <person name="Wang R."/>
            <person name="Manning V.A."/>
            <person name="Dhillon B."/>
            <person name="Tu Z.J."/>
            <person name="Steffenson B.J."/>
            <person name="Salamov A."/>
            <person name="Sun H."/>
            <person name="Lowry S."/>
            <person name="LaButti K."/>
            <person name="Han J."/>
            <person name="Copeland A."/>
            <person name="Lindquist E."/>
            <person name="Barry K."/>
            <person name="Schmutz J."/>
            <person name="Baker S.E."/>
            <person name="Ciuffetti L.M."/>
            <person name="Grigoriev I.V."/>
            <person name="Zhong S."/>
            <person name="Turgeon B.G."/>
        </authorList>
    </citation>
    <scope>NUCLEOTIDE SEQUENCE [LARGE SCALE GENOMIC DNA]</scope>
    <source>
        <strain evidence="8">ND90Pr / ATCC 201652</strain>
    </source>
</reference>
<feature type="domain" description="Zn(2)-C6 fungal-type" evidence="6">
    <location>
        <begin position="6"/>
        <end position="36"/>
    </location>
</feature>
<comment type="subcellular location">
    <subcellularLocation>
        <location evidence="1">Nucleus</location>
    </subcellularLocation>
</comment>
<dbReference type="OrthoDB" id="39175at2759"/>
<dbReference type="Proteomes" id="UP000016934">
    <property type="component" value="Unassembled WGS sequence"/>
</dbReference>
<dbReference type="CDD" id="cd12148">
    <property type="entry name" value="fungal_TF_MHR"/>
    <property type="match status" value="1"/>
</dbReference>
<feature type="compositionally biased region" description="Polar residues" evidence="5">
    <location>
        <begin position="67"/>
        <end position="81"/>
    </location>
</feature>
<dbReference type="GeneID" id="19131433"/>
<dbReference type="Gene3D" id="4.10.240.10">
    <property type="entry name" value="Zn(2)-C6 fungal-type DNA-binding domain"/>
    <property type="match status" value="1"/>
</dbReference>
<dbReference type="SUPFAM" id="SSF57701">
    <property type="entry name" value="Zn2/Cys6 DNA-binding domain"/>
    <property type="match status" value="1"/>
</dbReference>
<feature type="compositionally biased region" description="Polar residues" evidence="5">
    <location>
        <begin position="667"/>
        <end position="684"/>
    </location>
</feature>
<dbReference type="GO" id="GO:0000981">
    <property type="term" value="F:DNA-binding transcription factor activity, RNA polymerase II-specific"/>
    <property type="evidence" value="ECO:0007669"/>
    <property type="project" value="InterPro"/>
</dbReference>
<dbReference type="CDD" id="cd00067">
    <property type="entry name" value="GAL4"/>
    <property type="match status" value="1"/>
</dbReference>
<protein>
    <recommendedName>
        <fullName evidence="6">Zn(2)-C6 fungal-type domain-containing protein</fullName>
    </recommendedName>
</protein>
<dbReference type="InterPro" id="IPR036864">
    <property type="entry name" value="Zn2-C6_fun-type_DNA-bd_sf"/>
</dbReference>
<dbReference type="OMA" id="SWKFHCK"/>
<dbReference type="SMART" id="SM00066">
    <property type="entry name" value="GAL4"/>
    <property type="match status" value="1"/>
</dbReference>
<sequence>MTMKLACLRCKRKKIKCDRADPVCRQCVTAAEECQYVERRKRLRIAQHKNAMEYLSQRLEQLEKHVSTSGEPDSSPGSLPTPQREVIQRTPPLSSPEAPLTVADSQESWIYRLATDTRRSFQNQATPVNTPGPSINNAMSSLNDALEDLGRLRVRTQAHHVDFDLSPAECRACIDTFVHVAHSMVVPDVSLGSMVNLSVLRSLPDVIDSPYVNVDPGMRVLYYNALYYGLQDTEGPGAEVTMKAYMKVLESVPAWLESQTKSDLDGSTAALITWTCITMHDYPLAWKFHCKVCQHLMSQGIDQIDSAPAKTFTDEDKRDGYRYIYWHTLCSDIAFHLFFGKPKVLRWVPNKIRPPMIFRGDNMHPSAIRVTICVAWVRYTLLAEEFIGYVDTHASNGQGDDLFKKADECCTQLESLMAEWKLEQLMNAEDTRIDHRCMLADHIMNIYTYIIGIQRLVQAAVRGNSATAVKPSPFAVRAARKVSNIILDFHTDPTVNSKSKSITNHFITLYPFCVVFTLYEQILATYNPDDCESDMQTLESIGIAMNEASTQRRNLVPFVKTVDALNRVSRTLQEERRKEMVPTATSNAEYTTTPVLNYQPTSFDTVQNLVATELPDFDMSAFNMPGYSANAEGDFQSLGLFRALENEFVARNWQSNWWDLNGGADESMNQTTASGLPQASNLSYPPTAPENMM</sequence>
<evidence type="ECO:0000313" key="8">
    <source>
        <dbReference type="Proteomes" id="UP000016934"/>
    </source>
</evidence>
<evidence type="ECO:0000256" key="5">
    <source>
        <dbReference type="SAM" id="MobiDB-lite"/>
    </source>
</evidence>
<dbReference type="RefSeq" id="XP_007702721.1">
    <property type="nucleotide sequence ID" value="XM_007704531.1"/>
</dbReference>
<dbReference type="GO" id="GO:0003677">
    <property type="term" value="F:DNA binding"/>
    <property type="evidence" value="ECO:0007669"/>
    <property type="project" value="UniProtKB-KW"/>
</dbReference>
<feature type="region of interest" description="Disordered" evidence="5">
    <location>
        <begin position="664"/>
        <end position="693"/>
    </location>
</feature>
<dbReference type="InterPro" id="IPR001138">
    <property type="entry name" value="Zn2Cys6_DnaBD"/>
</dbReference>
<keyword evidence="4" id="KW-0539">Nucleus</keyword>
<dbReference type="PROSITE" id="PS00463">
    <property type="entry name" value="ZN2_CY6_FUNGAL_1"/>
    <property type="match status" value="1"/>
</dbReference>
<dbReference type="GO" id="GO:0008270">
    <property type="term" value="F:zinc ion binding"/>
    <property type="evidence" value="ECO:0007669"/>
    <property type="project" value="InterPro"/>
</dbReference>
<evidence type="ECO:0000313" key="7">
    <source>
        <dbReference type="EMBL" id="EMD61348.1"/>
    </source>
</evidence>